<proteinExistence type="predicted"/>
<dbReference type="EMBL" id="LNZH02000156">
    <property type="protein sequence ID" value="OCB89430.1"/>
    <property type="molecule type" value="Genomic_DNA"/>
</dbReference>
<organism evidence="4 5">
    <name type="scientific">Sanghuangporus baumii</name>
    <name type="common">Phellinus baumii</name>
    <dbReference type="NCBI Taxonomy" id="108892"/>
    <lineage>
        <taxon>Eukaryota</taxon>
        <taxon>Fungi</taxon>
        <taxon>Dikarya</taxon>
        <taxon>Basidiomycota</taxon>
        <taxon>Agaricomycotina</taxon>
        <taxon>Agaricomycetes</taxon>
        <taxon>Hymenochaetales</taxon>
        <taxon>Hymenochaetaceae</taxon>
        <taxon>Sanghuangporus</taxon>
    </lineage>
</organism>
<dbReference type="SUPFAM" id="SSF55394">
    <property type="entry name" value="Bactericidal permeability-increasing protein, BPI"/>
    <property type="match status" value="1"/>
</dbReference>
<reference evidence="4" key="1">
    <citation type="submission" date="2016-06" db="EMBL/GenBank/DDBJ databases">
        <title>Draft Genome sequence of the fungus Inonotus baumii.</title>
        <authorList>
            <person name="Zhu H."/>
            <person name="Lin W."/>
        </authorList>
    </citation>
    <scope>NUCLEOTIDE SEQUENCE</scope>
    <source>
        <strain evidence="4">821</strain>
    </source>
</reference>
<feature type="domain" description="HAM1-like N-terminal" evidence="3">
    <location>
        <begin position="15"/>
        <end position="678"/>
    </location>
</feature>
<evidence type="ECO:0000313" key="5">
    <source>
        <dbReference type="Proteomes" id="UP000757232"/>
    </source>
</evidence>
<dbReference type="InterPro" id="IPR027842">
    <property type="entry name" value="HAM1-like_C"/>
</dbReference>
<feature type="region of interest" description="Disordered" evidence="1">
    <location>
        <begin position="186"/>
        <end position="314"/>
    </location>
</feature>
<feature type="compositionally biased region" description="Basic and acidic residues" evidence="1">
    <location>
        <begin position="816"/>
        <end position="829"/>
    </location>
</feature>
<name>A0A9Q5N6X6_SANBA</name>
<keyword evidence="5" id="KW-1185">Reference proteome</keyword>
<feature type="compositionally biased region" description="Basic and acidic residues" evidence="1">
    <location>
        <begin position="274"/>
        <end position="314"/>
    </location>
</feature>
<protein>
    <submittedName>
        <fullName evidence="4">Uncharacterized protein</fullName>
    </submittedName>
</protein>
<feature type="region of interest" description="Disordered" evidence="1">
    <location>
        <begin position="816"/>
        <end position="835"/>
    </location>
</feature>
<feature type="region of interest" description="Disordered" evidence="1">
    <location>
        <begin position="1"/>
        <end position="29"/>
    </location>
</feature>
<dbReference type="Pfam" id="PF14613">
    <property type="entry name" value="HAM1_C"/>
    <property type="match status" value="1"/>
</dbReference>
<dbReference type="OrthoDB" id="19394at2759"/>
<dbReference type="Gene3D" id="3.15.10.10">
    <property type="entry name" value="Bactericidal permeability-increasing protein, domain 1"/>
    <property type="match status" value="1"/>
</dbReference>
<dbReference type="InterPro" id="IPR017943">
    <property type="entry name" value="Bactericidal_perm-incr_a/b_dom"/>
</dbReference>
<dbReference type="GO" id="GO:0008289">
    <property type="term" value="F:lipid binding"/>
    <property type="evidence" value="ECO:0007669"/>
    <property type="project" value="InterPro"/>
</dbReference>
<dbReference type="AlphaFoldDB" id="A0A9Q5N6X6"/>
<dbReference type="Pfam" id="PF19343">
    <property type="entry name" value="HAM1_N"/>
    <property type="match status" value="1"/>
</dbReference>
<evidence type="ECO:0000256" key="1">
    <source>
        <dbReference type="SAM" id="MobiDB-lite"/>
    </source>
</evidence>
<feature type="compositionally biased region" description="Basic and acidic residues" evidence="1">
    <location>
        <begin position="186"/>
        <end position="197"/>
    </location>
</feature>
<evidence type="ECO:0000313" key="4">
    <source>
        <dbReference type="EMBL" id="OCB89430.1"/>
    </source>
</evidence>
<accession>A0A9Q5N6X6</accession>
<evidence type="ECO:0000259" key="2">
    <source>
        <dbReference type="Pfam" id="PF14613"/>
    </source>
</evidence>
<dbReference type="InterPro" id="IPR045967">
    <property type="entry name" value="HAM1-like_N"/>
</dbReference>
<gene>
    <name evidence="4" type="ORF">A7U60_g3407</name>
</gene>
<evidence type="ECO:0000259" key="3">
    <source>
        <dbReference type="Pfam" id="PF19343"/>
    </source>
</evidence>
<dbReference type="PANTHER" id="PTHR31138">
    <property type="entry name" value="CHROMOSOME 19, WHOLE GENOME SHOTGUN SEQUENCE"/>
    <property type="match status" value="1"/>
</dbReference>
<dbReference type="Proteomes" id="UP000757232">
    <property type="component" value="Unassembled WGS sequence"/>
</dbReference>
<feature type="region of interest" description="Disordered" evidence="1">
    <location>
        <begin position="116"/>
        <end position="135"/>
    </location>
</feature>
<dbReference type="PANTHER" id="PTHR31138:SF1">
    <property type="entry name" value="PDZ DOMAIN-CONTAINING PROTEIN"/>
    <property type="match status" value="1"/>
</dbReference>
<comment type="caution">
    <text evidence="4">The sequence shown here is derived from an EMBL/GenBank/DDBJ whole genome shotgun (WGS) entry which is preliminary data.</text>
</comment>
<sequence length="835" mass="93893">MSLPTAPRDISDKPKAGAVTDPVNKQQKDADVDRKLRLYGVIESFRQGKLPDNQQIDETLRYVKDNAPMDVGELSPDGQRLVQDVRDIVDTARNIVAEKNADELFQNFLWHTRSVDASKAKQDPNSLSPVDKDKVNADGQQAVQHLRTLLTLIFTNAETRKLLGDFALIGRDLFARGAAKAAELARPDQERLARVDDPAPADQFHTAGGRTTTAEEGETPVLEANVAGRTVRHHPNDPIGEGTQIHGPGPDNRDFRTGGQAKQDAQGFVGNATEEAKARAQKEKEELRTEAERTKAEAETRDDPNEKKEVVQKSGLKDRFTDYKDQLFNRVPQEHKDKVSEHHDRAKRFLSEEYFPEERRDQFIFRAKKARTIMSRYTIQWLLGFFEEYAGHGRNASSKAAGSRDALRGDPALNQAFAEIRTLLERFANGRSFSEITDRIQVLYDDAHADDQLRGWFKEVDSFARRCLLEPGFVLQPQCNDGARKLQDSGRRFYDEKYKSHFDAVFDAIGSFFSAMGDDPLNQHFGQDWARLTKDLLFDSEGELKFKPELWRDIRKVILPAVIDKIGYIPIPRVEYTDDSLDLVLENLTLSGRNLFPNVVTIEAHNFVKFSPYNTISDESHHEITLHLTHIQADMRDVAFYFNKKSGIPKIKDSGLADVILGGEGLSATVHLASATKDPSSVYKVKNVTVKVDSLKFSIRDSKHDTLYNTLRPLATGLVKKQIQKALSGALTTGLEYVDGQLVGVRDRMNEAKASDEGSRTKALQELFQRKKEEGASKIESVASKRNSQFKVVAKRDSVILPEQGHPAGWVNRQQERADAAKEGSEWRSKAFSIV</sequence>
<feature type="domain" description="HAM1-like C-terminal" evidence="2">
    <location>
        <begin position="690"/>
        <end position="835"/>
    </location>
</feature>